<evidence type="ECO:0000256" key="2">
    <source>
        <dbReference type="ARBA" id="ARBA00022723"/>
    </source>
</evidence>
<dbReference type="InterPro" id="IPR036909">
    <property type="entry name" value="Cyt_c-like_dom_sf"/>
</dbReference>
<dbReference type="InterPro" id="IPR051459">
    <property type="entry name" value="Cytochrome_c-type_DH"/>
</dbReference>
<evidence type="ECO:0000256" key="1">
    <source>
        <dbReference type="ARBA" id="ARBA00022617"/>
    </source>
</evidence>
<keyword evidence="1 4" id="KW-0349">Heme</keyword>
<dbReference type="SUPFAM" id="SSF46626">
    <property type="entry name" value="Cytochrome c"/>
    <property type="match status" value="2"/>
</dbReference>
<dbReference type="InterPro" id="IPR009056">
    <property type="entry name" value="Cyt_c-like_dom"/>
</dbReference>
<proteinExistence type="predicted"/>
<evidence type="ECO:0000256" key="6">
    <source>
        <dbReference type="SAM" id="SignalP"/>
    </source>
</evidence>
<comment type="caution">
    <text evidence="8">The sequence shown here is derived from an EMBL/GenBank/DDBJ whole genome shotgun (WGS) entry which is preliminary data.</text>
</comment>
<keyword evidence="9" id="KW-1185">Reference proteome</keyword>
<evidence type="ECO:0000256" key="4">
    <source>
        <dbReference type="PROSITE-ProRule" id="PRU00433"/>
    </source>
</evidence>
<dbReference type="Gene3D" id="1.10.760.10">
    <property type="entry name" value="Cytochrome c-like domain"/>
    <property type="match status" value="2"/>
</dbReference>
<evidence type="ECO:0000256" key="5">
    <source>
        <dbReference type="SAM" id="MobiDB-lite"/>
    </source>
</evidence>
<dbReference type="RefSeq" id="WP_144249671.1">
    <property type="nucleotide sequence ID" value="NZ_VLPK01000003.1"/>
</dbReference>
<gene>
    <name evidence="8" type="ORF">FO440_17990</name>
</gene>
<feature type="chain" id="PRO_5021856037" evidence="6">
    <location>
        <begin position="21"/>
        <end position="299"/>
    </location>
</feature>
<organism evidence="8 9">
    <name type="scientific">Mucilaginibacter corticis</name>
    <dbReference type="NCBI Taxonomy" id="2597670"/>
    <lineage>
        <taxon>Bacteria</taxon>
        <taxon>Pseudomonadati</taxon>
        <taxon>Bacteroidota</taxon>
        <taxon>Sphingobacteriia</taxon>
        <taxon>Sphingobacteriales</taxon>
        <taxon>Sphingobacteriaceae</taxon>
        <taxon>Mucilaginibacter</taxon>
    </lineage>
</organism>
<keyword evidence="6" id="KW-0732">Signal</keyword>
<keyword evidence="3 4" id="KW-0408">Iron</keyword>
<dbReference type="AlphaFoldDB" id="A0A556MI99"/>
<accession>A0A556MI99</accession>
<evidence type="ECO:0000259" key="7">
    <source>
        <dbReference type="PROSITE" id="PS51007"/>
    </source>
</evidence>
<evidence type="ECO:0000256" key="3">
    <source>
        <dbReference type="ARBA" id="ARBA00023004"/>
    </source>
</evidence>
<dbReference type="Pfam" id="PF21342">
    <property type="entry name" value="SoxA-TsdA_cyt-c"/>
    <property type="match status" value="1"/>
</dbReference>
<sequence>MASKILLTIAILLGSIAARSQGIIGKTSSAEKQILYGKDLIARTAYYFGPNGKVGHLTNGMNCQNCHNNAGAKIYGLNLSATATAYPQYMARTNNIMSIADRINGCMQRSLNGKKLDTTSKEMKAMIAYLKWLGKTTVKAPGTSGILKLAYLDHAADPLKGKAVFIQKCQACHGVTGQGLLAPDKMVYTFPPLWGDDSYNDGAGLYRLTTFAAFVKSNMPFGTTYKAPQLTDEEAWDVAAFVNSQSRPHFDQHDDWKDITKKPIDFPFAPYADPFSEQQHKYGPYQPIADAQKSTTKKN</sequence>
<protein>
    <submittedName>
        <fullName evidence="8">C-type cytochrome</fullName>
    </submittedName>
</protein>
<dbReference type="EMBL" id="VLPK01000003">
    <property type="protein sequence ID" value="TSJ39634.1"/>
    <property type="molecule type" value="Genomic_DNA"/>
</dbReference>
<feature type="region of interest" description="Disordered" evidence="5">
    <location>
        <begin position="270"/>
        <end position="299"/>
    </location>
</feature>
<feature type="domain" description="Cytochrome c" evidence="7">
    <location>
        <begin position="156"/>
        <end position="246"/>
    </location>
</feature>
<name>A0A556MI99_9SPHI</name>
<reference evidence="8 9" key="1">
    <citation type="submission" date="2019-07" db="EMBL/GenBank/DDBJ databases">
        <authorList>
            <person name="Huq M.A."/>
        </authorList>
    </citation>
    <scope>NUCLEOTIDE SEQUENCE [LARGE SCALE GENOMIC DNA]</scope>
    <source>
        <strain evidence="8 9">MAH-19</strain>
    </source>
</reference>
<dbReference type="GO" id="GO:0009055">
    <property type="term" value="F:electron transfer activity"/>
    <property type="evidence" value="ECO:0007669"/>
    <property type="project" value="InterPro"/>
</dbReference>
<dbReference type="Pfam" id="PF00034">
    <property type="entry name" value="Cytochrom_C"/>
    <property type="match status" value="1"/>
</dbReference>
<dbReference type="PANTHER" id="PTHR35008">
    <property type="entry name" value="BLL4482 PROTEIN-RELATED"/>
    <property type="match status" value="1"/>
</dbReference>
<dbReference type="GO" id="GO:0020037">
    <property type="term" value="F:heme binding"/>
    <property type="evidence" value="ECO:0007669"/>
    <property type="project" value="InterPro"/>
</dbReference>
<dbReference type="PROSITE" id="PS51007">
    <property type="entry name" value="CYTC"/>
    <property type="match status" value="1"/>
</dbReference>
<evidence type="ECO:0000313" key="9">
    <source>
        <dbReference type="Proteomes" id="UP000318733"/>
    </source>
</evidence>
<feature type="signal peptide" evidence="6">
    <location>
        <begin position="1"/>
        <end position="20"/>
    </location>
</feature>
<dbReference type="OrthoDB" id="9779283at2"/>
<dbReference type="Proteomes" id="UP000318733">
    <property type="component" value="Unassembled WGS sequence"/>
</dbReference>
<keyword evidence="2 4" id="KW-0479">Metal-binding</keyword>
<evidence type="ECO:0000313" key="8">
    <source>
        <dbReference type="EMBL" id="TSJ39634.1"/>
    </source>
</evidence>
<dbReference type="GO" id="GO:0046872">
    <property type="term" value="F:metal ion binding"/>
    <property type="evidence" value="ECO:0007669"/>
    <property type="project" value="UniProtKB-KW"/>
</dbReference>
<dbReference type="PANTHER" id="PTHR35008:SF9">
    <property type="entry name" value="CYTOCHROME C DOMAIN-CONTAINING PROTEIN"/>
    <property type="match status" value="1"/>
</dbReference>